<dbReference type="Proteomes" id="UP000683511">
    <property type="component" value="Chromosome"/>
</dbReference>
<sequence>MLVAVDSDFYRGWMSTDGVTTNKIWSSQSQAENLLLQNGKRETAT</sequence>
<name>A0A975Y3E7_9NOST</name>
<keyword evidence="2" id="KW-1185">Reference proteome</keyword>
<organism evidence="1 2">
    <name type="scientific">Richelia sinica FACHB-800</name>
    <dbReference type="NCBI Taxonomy" id="1357546"/>
    <lineage>
        <taxon>Bacteria</taxon>
        <taxon>Bacillati</taxon>
        <taxon>Cyanobacteriota</taxon>
        <taxon>Cyanophyceae</taxon>
        <taxon>Nostocales</taxon>
        <taxon>Nostocaceae</taxon>
        <taxon>Richelia</taxon>
    </lineage>
</organism>
<evidence type="ECO:0000313" key="1">
    <source>
        <dbReference type="EMBL" id="QXE22066.1"/>
    </source>
</evidence>
<accession>A0A975Y3E7</accession>
<protein>
    <submittedName>
        <fullName evidence="1">Uncharacterized protein</fullName>
    </submittedName>
</protein>
<dbReference type="RefSeq" id="WP_190601207.1">
    <property type="nucleotide sequence ID" value="NZ_CP021056.1"/>
</dbReference>
<proteinExistence type="predicted"/>
<gene>
    <name evidence="1" type="ORF">B6N60_00746</name>
</gene>
<dbReference type="EMBL" id="CP021056">
    <property type="protein sequence ID" value="QXE22066.1"/>
    <property type="molecule type" value="Genomic_DNA"/>
</dbReference>
<reference evidence="1" key="1">
    <citation type="submission" date="2017-04" db="EMBL/GenBank/DDBJ databases">
        <title>Genome deletions in a multicellular cyanobacterial endosymbiont for morphological adaptation in marine diatoms.</title>
        <authorList>
            <person name="Wang Y."/>
            <person name="Gao H."/>
            <person name="Li R."/>
            <person name="Xu X."/>
        </authorList>
    </citation>
    <scope>NUCLEOTIDE SEQUENCE</scope>
    <source>
        <strain evidence="1">FACHB 800</strain>
    </source>
</reference>
<dbReference type="KEGG" id="rsin:B6N60_00746"/>
<dbReference type="AlphaFoldDB" id="A0A975Y3E7"/>
<evidence type="ECO:0000313" key="2">
    <source>
        <dbReference type="Proteomes" id="UP000683511"/>
    </source>
</evidence>